<proteinExistence type="predicted"/>
<dbReference type="RefSeq" id="WP_187769646.1">
    <property type="nucleotide sequence ID" value="NZ_JACTVM010000003.1"/>
</dbReference>
<evidence type="ECO:0000313" key="2">
    <source>
        <dbReference type="Proteomes" id="UP000620591"/>
    </source>
</evidence>
<reference evidence="1" key="1">
    <citation type="submission" date="2020-09" db="EMBL/GenBank/DDBJ databases">
        <title>Novel species in genus Aeromicrobium.</title>
        <authorList>
            <person name="Zhang G."/>
        </authorList>
    </citation>
    <scope>NUCLEOTIDE SEQUENCE</scope>
    <source>
        <strain evidence="1">Zg-636</strain>
    </source>
</reference>
<dbReference type="AlphaFoldDB" id="A0A8I0EX03"/>
<comment type="caution">
    <text evidence="1">The sequence shown here is derived from an EMBL/GenBank/DDBJ whole genome shotgun (WGS) entry which is preliminary data.</text>
</comment>
<gene>
    <name evidence="1" type="ORF">IBG24_11285</name>
</gene>
<dbReference type="EMBL" id="JACTVM010000003">
    <property type="protein sequence ID" value="MBC9226903.1"/>
    <property type="molecule type" value="Genomic_DNA"/>
</dbReference>
<name>A0A8I0EX03_9ACTN</name>
<evidence type="ECO:0000313" key="1">
    <source>
        <dbReference type="EMBL" id="MBC9226903.1"/>
    </source>
</evidence>
<organism evidence="1 2">
    <name type="scientific">Aeromicrobium senzhongii</name>
    <dbReference type="NCBI Taxonomy" id="2663859"/>
    <lineage>
        <taxon>Bacteria</taxon>
        <taxon>Bacillati</taxon>
        <taxon>Actinomycetota</taxon>
        <taxon>Actinomycetes</taxon>
        <taxon>Propionibacteriales</taxon>
        <taxon>Nocardioidaceae</taxon>
        <taxon>Aeromicrobium</taxon>
    </lineage>
</organism>
<accession>A0A8I0EX03</accession>
<protein>
    <submittedName>
        <fullName evidence="1">Uncharacterized protein</fullName>
    </submittedName>
</protein>
<dbReference type="Proteomes" id="UP000620591">
    <property type="component" value="Unassembled WGS sequence"/>
</dbReference>
<sequence>MDSFRCRARRERAEASERAQDEVQRAVHDIAGPVLHRYGFWFGAQGWSPSTTTSVLYEAETSDFYAHVPADLRLPSRSYEGVLSVELWINVDSSLGTCELTLSHLRDGHWSQFTPTADHWNAEIAAAVHDVIREFDHLLRQHRPAS</sequence>